<accession>A0A8K0D1U5</accession>
<keyword evidence="3" id="KW-1185">Reference proteome</keyword>
<gene>
    <name evidence="2" type="ORF">ILUMI_10733</name>
</gene>
<comment type="caution">
    <text evidence="2">The sequence shown here is derived from an EMBL/GenBank/DDBJ whole genome shotgun (WGS) entry which is preliminary data.</text>
</comment>
<dbReference type="Proteomes" id="UP000801492">
    <property type="component" value="Unassembled WGS sequence"/>
</dbReference>
<dbReference type="AlphaFoldDB" id="A0A8K0D1U5"/>
<feature type="compositionally biased region" description="Basic and acidic residues" evidence="1">
    <location>
        <begin position="60"/>
        <end position="74"/>
    </location>
</feature>
<evidence type="ECO:0000313" key="2">
    <source>
        <dbReference type="EMBL" id="KAF2895442.1"/>
    </source>
</evidence>
<proteinExistence type="predicted"/>
<organism evidence="2 3">
    <name type="scientific">Ignelater luminosus</name>
    <name type="common">Cucubano</name>
    <name type="synonym">Pyrophorus luminosus</name>
    <dbReference type="NCBI Taxonomy" id="2038154"/>
    <lineage>
        <taxon>Eukaryota</taxon>
        <taxon>Metazoa</taxon>
        <taxon>Ecdysozoa</taxon>
        <taxon>Arthropoda</taxon>
        <taxon>Hexapoda</taxon>
        <taxon>Insecta</taxon>
        <taxon>Pterygota</taxon>
        <taxon>Neoptera</taxon>
        <taxon>Endopterygota</taxon>
        <taxon>Coleoptera</taxon>
        <taxon>Polyphaga</taxon>
        <taxon>Elateriformia</taxon>
        <taxon>Elateroidea</taxon>
        <taxon>Elateridae</taxon>
        <taxon>Agrypninae</taxon>
        <taxon>Pyrophorini</taxon>
        <taxon>Ignelater</taxon>
    </lineage>
</organism>
<feature type="region of interest" description="Disordered" evidence="1">
    <location>
        <begin position="55"/>
        <end position="90"/>
    </location>
</feature>
<reference evidence="2" key="1">
    <citation type="submission" date="2019-08" db="EMBL/GenBank/DDBJ databases">
        <title>The genome of the North American firefly Photinus pyralis.</title>
        <authorList>
            <consortium name="Photinus pyralis genome working group"/>
            <person name="Fallon T.R."/>
            <person name="Sander Lower S.E."/>
            <person name="Weng J.-K."/>
        </authorList>
    </citation>
    <scope>NUCLEOTIDE SEQUENCE</scope>
    <source>
        <strain evidence="2">TRF0915ILg1</strain>
        <tissue evidence="2">Whole body</tissue>
    </source>
</reference>
<name>A0A8K0D1U5_IGNLU</name>
<evidence type="ECO:0000256" key="1">
    <source>
        <dbReference type="SAM" id="MobiDB-lite"/>
    </source>
</evidence>
<evidence type="ECO:0000313" key="3">
    <source>
        <dbReference type="Proteomes" id="UP000801492"/>
    </source>
</evidence>
<sequence>MKRATGSRELSRETQETLTHFTSQFKTKWRASSRNTEAFKNRNQSWLVTRIEFPCEDEPLESRKPTGRSPKPEISETMPKPLEEHETDSD</sequence>
<dbReference type="EMBL" id="VTPC01005913">
    <property type="protein sequence ID" value="KAF2895442.1"/>
    <property type="molecule type" value="Genomic_DNA"/>
</dbReference>
<protein>
    <submittedName>
        <fullName evidence="2">Uncharacterized protein</fullName>
    </submittedName>
</protein>